<gene>
    <name evidence="2" type="ORF">EII40_09690</name>
</gene>
<accession>A0A3P1XRC3</accession>
<dbReference type="PROSITE" id="PS51257">
    <property type="entry name" value="PROKAR_LIPOPROTEIN"/>
    <property type="match status" value="1"/>
</dbReference>
<feature type="chain" id="PRO_5018256139" description="DUF3828 domain-containing protein" evidence="1">
    <location>
        <begin position="23"/>
        <end position="192"/>
    </location>
</feature>
<feature type="signal peptide" evidence="1">
    <location>
        <begin position="1"/>
        <end position="22"/>
    </location>
</feature>
<protein>
    <recommendedName>
        <fullName evidence="4">DUF3828 domain-containing protein</fullName>
    </recommendedName>
</protein>
<evidence type="ECO:0000313" key="3">
    <source>
        <dbReference type="Proteomes" id="UP000278609"/>
    </source>
</evidence>
<dbReference type="AlphaFoldDB" id="A0A3P1XRC3"/>
<dbReference type="EMBL" id="RQYS01000042">
    <property type="protein sequence ID" value="RRD59463.1"/>
    <property type="molecule type" value="Genomic_DNA"/>
</dbReference>
<evidence type="ECO:0000313" key="2">
    <source>
        <dbReference type="EMBL" id="RRD59463.1"/>
    </source>
</evidence>
<sequence length="192" mass="21632">MRTLLLLMFAAGMLAGCKQTRAGGIAAPETNGSAETTQTASITDTEEAALQWLTRLFTCRDGGGYCFPDLDTEFMTERLNEFWGEALELYSGFFEGSDEELQAAIERYRQKWNAIYPIKEEDYNYFGVGNGDTEKLNDVRITPQGDLKFHVFIDFGYASSHTDVTLVKHADGFLIDYMKVNDVTINEDEQIN</sequence>
<evidence type="ECO:0000256" key="1">
    <source>
        <dbReference type="SAM" id="SignalP"/>
    </source>
</evidence>
<dbReference type="RefSeq" id="WP_124752054.1">
    <property type="nucleotide sequence ID" value="NZ_RQYS01000042.1"/>
</dbReference>
<reference evidence="2 3" key="1">
    <citation type="submission" date="2018-11" db="EMBL/GenBank/DDBJ databases">
        <title>Genomes From Bacteria Associated with the Canine Oral Cavity: a Test Case for Automated Genome-Based Taxonomic Assignment.</title>
        <authorList>
            <person name="Coil D.A."/>
            <person name="Jospin G."/>
            <person name="Darling A.E."/>
            <person name="Wallis C."/>
            <person name="Davis I.J."/>
            <person name="Harris S."/>
            <person name="Eisen J.A."/>
            <person name="Holcombe L.J."/>
            <person name="O'Flynn C."/>
        </authorList>
    </citation>
    <scope>NUCLEOTIDE SEQUENCE [LARGE SCALE GENOMIC DNA]</scope>
    <source>
        <strain evidence="2 3">OH2617_COT-023</strain>
    </source>
</reference>
<keyword evidence="1" id="KW-0732">Signal</keyword>
<dbReference type="Proteomes" id="UP000278609">
    <property type="component" value="Unassembled WGS sequence"/>
</dbReference>
<comment type="caution">
    <text evidence="2">The sequence shown here is derived from an EMBL/GenBank/DDBJ whole genome shotgun (WGS) entry which is preliminary data.</text>
</comment>
<dbReference type="OrthoDB" id="1454295at2"/>
<proteinExistence type="predicted"/>
<name>A0A3P1XRC3_TANFO</name>
<organism evidence="2 3">
    <name type="scientific">Tannerella forsythia</name>
    <name type="common">Bacteroides forsythus</name>
    <dbReference type="NCBI Taxonomy" id="28112"/>
    <lineage>
        <taxon>Bacteria</taxon>
        <taxon>Pseudomonadati</taxon>
        <taxon>Bacteroidota</taxon>
        <taxon>Bacteroidia</taxon>
        <taxon>Bacteroidales</taxon>
        <taxon>Tannerellaceae</taxon>
        <taxon>Tannerella</taxon>
    </lineage>
</organism>
<evidence type="ECO:0008006" key="4">
    <source>
        <dbReference type="Google" id="ProtNLM"/>
    </source>
</evidence>